<name>A0AAW1GUE1_SAPOF</name>
<keyword evidence="2 3" id="KW-0808">Transferase</keyword>
<dbReference type="Proteomes" id="UP001443914">
    <property type="component" value="Unassembled WGS sequence"/>
</dbReference>
<evidence type="ECO:0000256" key="1">
    <source>
        <dbReference type="ARBA" id="ARBA00009995"/>
    </source>
</evidence>
<protein>
    <recommendedName>
        <fullName evidence="4">Glycosyltransferase</fullName>
        <ecNumber evidence="4">2.4.1.-</ecNumber>
    </recommendedName>
</protein>
<keyword evidence="6" id="KW-1185">Reference proteome</keyword>
<evidence type="ECO:0000256" key="3">
    <source>
        <dbReference type="RuleBase" id="RU003718"/>
    </source>
</evidence>
<dbReference type="AlphaFoldDB" id="A0AAW1GUE1"/>
<dbReference type="InterPro" id="IPR035595">
    <property type="entry name" value="UDP_glycos_trans_CS"/>
</dbReference>
<accession>A0AAW1GUE1</accession>
<dbReference type="SUPFAM" id="SSF53756">
    <property type="entry name" value="UDP-Glycosyltransferase/glycogen phosphorylase"/>
    <property type="match status" value="1"/>
</dbReference>
<dbReference type="EMBL" id="JBDFQZ010000014">
    <property type="protein sequence ID" value="KAK9664524.1"/>
    <property type="molecule type" value="Genomic_DNA"/>
</dbReference>
<proteinExistence type="inferred from homology"/>
<dbReference type="Gene3D" id="3.40.50.2000">
    <property type="entry name" value="Glycogen Phosphorylase B"/>
    <property type="match status" value="2"/>
</dbReference>
<dbReference type="GO" id="GO:0080044">
    <property type="term" value="F:quercetin 7-O-glucosyltransferase activity"/>
    <property type="evidence" value="ECO:0007669"/>
    <property type="project" value="TreeGrafter"/>
</dbReference>
<dbReference type="PROSITE" id="PS00375">
    <property type="entry name" value="UDPGT"/>
    <property type="match status" value="1"/>
</dbReference>
<keyword evidence="3" id="KW-0328">Glycosyltransferase</keyword>
<dbReference type="CDD" id="cd03784">
    <property type="entry name" value="GT1_Gtf-like"/>
    <property type="match status" value="1"/>
</dbReference>
<dbReference type="PANTHER" id="PTHR11926:SF870">
    <property type="entry name" value="UDP-GLYCOSYLTRANSFERASE 75B1"/>
    <property type="match status" value="1"/>
</dbReference>
<dbReference type="EC" id="2.4.1.-" evidence="4"/>
<dbReference type="InterPro" id="IPR002213">
    <property type="entry name" value="UDP_glucos_trans"/>
</dbReference>
<dbReference type="PANTHER" id="PTHR11926">
    <property type="entry name" value="GLUCOSYL/GLUCURONOSYL TRANSFERASES"/>
    <property type="match status" value="1"/>
</dbReference>
<dbReference type="GO" id="GO:0016104">
    <property type="term" value="P:triterpenoid biosynthetic process"/>
    <property type="evidence" value="ECO:0007669"/>
    <property type="project" value="UniProtKB-ARBA"/>
</dbReference>
<comment type="similarity">
    <text evidence="1 3">Belongs to the UDP-glycosyltransferase family.</text>
</comment>
<dbReference type="GO" id="GO:0080043">
    <property type="term" value="F:quercetin 3-O-glucosyltransferase activity"/>
    <property type="evidence" value="ECO:0007669"/>
    <property type="project" value="TreeGrafter"/>
</dbReference>
<gene>
    <name evidence="5" type="ORF">RND81_14G048300</name>
</gene>
<organism evidence="5 6">
    <name type="scientific">Saponaria officinalis</name>
    <name type="common">Common soapwort</name>
    <name type="synonym">Lychnis saponaria</name>
    <dbReference type="NCBI Taxonomy" id="3572"/>
    <lineage>
        <taxon>Eukaryota</taxon>
        <taxon>Viridiplantae</taxon>
        <taxon>Streptophyta</taxon>
        <taxon>Embryophyta</taxon>
        <taxon>Tracheophyta</taxon>
        <taxon>Spermatophyta</taxon>
        <taxon>Magnoliopsida</taxon>
        <taxon>eudicotyledons</taxon>
        <taxon>Gunneridae</taxon>
        <taxon>Pentapetalae</taxon>
        <taxon>Caryophyllales</taxon>
        <taxon>Caryophyllaceae</taxon>
        <taxon>Caryophylleae</taxon>
        <taxon>Saponaria</taxon>
    </lineage>
</organism>
<evidence type="ECO:0000256" key="4">
    <source>
        <dbReference type="RuleBase" id="RU362057"/>
    </source>
</evidence>
<dbReference type="Pfam" id="PF00201">
    <property type="entry name" value="UDPGT"/>
    <property type="match status" value="1"/>
</dbReference>
<evidence type="ECO:0000313" key="5">
    <source>
        <dbReference type="EMBL" id="KAK9664524.1"/>
    </source>
</evidence>
<evidence type="ECO:0000313" key="6">
    <source>
        <dbReference type="Proteomes" id="UP001443914"/>
    </source>
</evidence>
<evidence type="ECO:0000256" key="2">
    <source>
        <dbReference type="ARBA" id="ARBA00022679"/>
    </source>
</evidence>
<comment type="caution">
    <text evidence="5">The sequence shown here is derived from an EMBL/GenBank/DDBJ whole genome shotgun (WGS) entry which is preliminary data.</text>
</comment>
<dbReference type="FunFam" id="3.40.50.2000:FF:000019">
    <property type="entry name" value="Glycosyltransferase"/>
    <property type="match status" value="1"/>
</dbReference>
<reference evidence="5" key="1">
    <citation type="submission" date="2024-03" db="EMBL/GenBank/DDBJ databases">
        <title>WGS assembly of Saponaria officinalis var. Norfolk2.</title>
        <authorList>
            <person name="Jenkins J."/>
            <person name="Shu S."/>
            <person name="Grimwood J."/>
            <person name="Barry K."/>
            <person name="Goodstein D."/>
            <person name="Schmutz J."/>
            <person name="Leebens-Mack J."/>
            <person name="Osbourn A."/>
        </authorList>
    </citation>
    <scope>NUCLEOTIDE SEQUENCE [LARGE SCALE GENOMIC DNA]</scope>
    <source>
        <strain evidence="5">JIC</strain>
    </source>
</reference>
<sequence length="462" mass="52534">MEEAQKKHFIIVTLAVQSHVNPALEFANRLLRAGAHVTLVTTVSGKRYAERRKLPEGLGIATFSDGNDDGYRRNDGDLMDYLSNFQKGGTKVIGEVYEKARDEGKPVTCLVYTMLLTWVAEAAREYHMPSAVLWIQPALIFDVYYYYFRGFGDVIRECENNPSWSLNLPNLPFTLKKRDLPSFLLPSSPLPYASVNDMFLKHIEELEKEERPTILVNTFEALEVDALKAVERFTLIPVGPLLPLRSLEGRDTLDDKLSSAEDLRDEDYMKWLDSQEESEVIYVSFGSIFVLSGAQQQELARALLQTNRPFLWVIREKADELSCLEELKQLGKIIPWCSQVEVLSHPSVGCFVTHCGWNSTLESITAGVPMVAFPQWTDQMTNAKLVEDIWKIGVRMEKCEEEGLVKVEEISRCLEVVMKSEEMRENAKNLMKLAVQAVKQGGSSYQNMKDFINHDNTNSCLR</sequence>
<dbReference type="GO" id="GO:0016135">
    <property type="term" value="P:saponin biosynthetic process"/>
    <property type="evidence" value="ECO:0007669"/>
    <property type="project" value="UniProtKB-ARBA"/>
</dbReference>